<dbReference type="Gene3D" id="3.40.50.300">
    <property type="entry name" value="P-loop containing nucleotide triphosphate hydrolases"/>
    <property type="match status" value="1"/>
</dbReference>
<reference evidence="3 4" key="1">
    <citation type="submission" date="2018-08" db="EMBL/GenBank/DDBJ databases">
        <title>A genome reference for cultivated species of the human gut microbiota.</title>
        <authorList>
            <person name="Zou Y."/>
            <person name="Xue W."/>
            <person name="Luo G."/>
        </authorList>
    </citation>
    <scope>NUCLEOTIDE SEQUENCE [LARGE SCALE GENOMIC DNA]</scope>
    <source>
        <strain evidence="3 4">AF24-29</strain>
    </source>
</reference>
<dbReference type="Pfam" id="PF17288">
    <property type="entry name" value="Terminase_3C"/>
    <property type="match status" value="1"/>
</dbReference>
<gene>
    <name evidence="3" type="ORF">DWY25_00940</name>
</gene>
<dbReference type="InterPro" id="IPR052380">
    <property type="entry name" value="Viral_DNA_packaging_terminase"/>
</dbReference>
<dbReference type="PANTHER" id="PTHR39184:SF1">
    <property type="entry name" value="PBSX PHAGE TERMINASE LARGE SUBUNIT"/>
    <property type="match status" value="1"/>
</dbReference>
<feature type="domain" description="Phage terminase large subunit C-terminal" evidence="2">
    <location>
        <begin position="267"/>
        <end position="410"/>
    </location>
</feature>
<dbReference type="Gene3D" id="3.30.420.280">
    <property type="match status" value="1"/>
</dbReference>
<dbReference type="Pfam" id="PF04466">
    <property type="entry name" value="Terminase_3"/>
    <property type="match status" value="1"/>
</dbReference>
<dbReference type="InterPro" id="IPR035412">
    <property type="entry name" value="Terminase_L_N"/>
</dbReference>
<dbReference type="RefSeq" id="WP_117892544.1">
    <property type="nucleotide sequence ID" value="NZ_CABJCV010000001.1"/>
</dbReference>
<evidence type="ECO:0000313" key="4">
    <source>
        <dbReference type="Proteomes" id="UP000284178"/>
    </source>
</evidence>
<evidence type="ECO:0000259" key="2">
    <source>
        <dbReference type="Pfam" id="PF17288"/>
    </source>
</evidence>
<dbReference type="AlphaFoldDB" id="A0A412G6F3"/>
<sequence>MTSQNLPTRIKLTELIAPSFYDLYWDITEHKHTHYKLAGGRGSTKSSFISIMIVLGMMSNPDANAMVLRKVGRYLEESVFEQLLWAIEKLGVDHLWRPKYSPLGLTYLPTGQRIVFRGADEPKKIKSVKLQHGYFAYTWYEERDEFDGDEEERTINQSLMRGGDRYWVFYSWNPPKSINNWVNQDVLLPREDTIVHHSDYRSVPQEWLGPQFYVEAEELKRNKPMAYRHEYLGEATGTGGQVFDNVTIREIADDELAVFDKIHHGLDFGFAADPLAYVKNHFDKTRRRLFIFGELYQVGLSNAKAVQQIKLLNPLNQLVVADSEDPRTINEFRELGLRIIGAKKGPGSVDHGIKWLQDLNEIIIDPRYCPNTAREFSSCELERDKNGNFKGSYPDKDNHSIDATRYSLEDQMIKRGTRIGGW</sequence>
<evidence type="ECO:0000259" key="1">
    <source>
        <dbReference type="Pfam" id="PF04466"/>
    </source>
</evidence>
<protein>
    <submittedName>
        <fullName evidence="3">PBSX family phage terminase large subunit</fullName>
    </submittedName>
</protein>
<keyword evidence="4" id="KW-1185">Reference proteome</keyword>
<comment type="caution">
    <text evidence="3">The sequence shown here is derived from an EMBL/GenBank/DDBJ whole genome shotgun (WGS) entry which is preliminary data.</text>
</comment>
<name>A0A412G6F3_9FIRM</name>
<proteinExistence type="predicted"/>
<dbReference type="EMBL" id="QRUP01000001">
    <property type="protein sequence ID" value="RGR76890.1"/>
    <property type="molecule type" value="Genomic_DNA"/>
</dbReference>
<accession>A0A412G6F3</accession>
<organism evidence="3 4">
    <name type="scientific">Holdemania filiformis</name>
    <dbReference type="NCBI Taxonomy" id="61171"/>
    <lineage>
        <taxon>Bacteria</taxon>
        <taxon>Bacillati</taxon>
        <taxon>Bacillota</taxon>
        <taxon>Erysipelotrichia</taxon>
        <taxon>Erysipelotrichales</taxon>
        <taxon>Erysipelotrichaceae</taxon>
        <taxon>Holdemania</taxon>
    </lineage>
</organism>
<dbReference type="GeneID" id="83013976"/>
<dbReference type="InterPro" id="IPR027417">
    <property type="entry name" value="P-loop_NTPase"/>
</dbReference>
<dbReference type="PANTHER" id="PTHR39184">
    <property type="match status" value="1"/>
</dbReference>
<dbReference type="Proteomes" id="UP000284178">
    <property type="component" value="Unassembled WGS sequence"/>
</dbReference>
<evidence type="ECO:0000313" key="3">
    <source>
        <dbReference type="EMBL" id="RGR76890.1"/>
    </source>
</evidence>
<dbReference type="InterPro" id="IPR035413">
    <property type="entry name" value="Terminase_L_C"/>
</dbReference>
<feature type="domain" description="Phage terminase large subunit N-terminal" evidence="1">
    <location>
        <begin position="33"/>
        <end position="234"/>
    </location>
</feature>